<reference evidence="4" key="1">
    <citation type="submission" date="2025-08" db="UniProtKB">
        <authorList>
            <consortium name="Ensembl"/>
        </authorList>
    </citation>
    <scope>IDENTIFICATION</scope>
</reference>
<dbReference type="OMA" id="MFIPNIT"/>
<evidence type="ECO:0000256" key="1">
    <source>
        <dbReference type="ARBA" id="ARBA00022729"/>
    </source>
</evidence>
<keyword evidence="2" id="KW-1015">Disulfide bond</keyword>
<dbReference type="PANTHER" id="PTHR14002:SF50">
    <property type="entry name" value="ALPHA-TECTORIN-LIKE-RELATED"/>
    <property type="match status" value="1"/>
</dbReference>
<keyword evidence="1" id="KW-0732">Signal</keyword>
<feature type="domain" description="ZP" evidence="3">
    <location>
        <begin position="46"/>
        <end position="295"/>
    </location>
</feature>
<dbReference type="Gene3D" id="2.60.40.3210">
    <property type="entry name" value="Zona pellucida, ZP-N domain"/>
    <property type="match status" value="1"/>
</dbReference>
<proteinExistence type="predicted"/>
<name>A0A3Q2DF64_CYPVA</name>
<protein>
    <recommendedName>
        <fullName evidence="3">ZP domain-containing protein</fullName>
    </recommendedName>
</protein>
<accession>A0A3Q2DF64</accession>
<dbReference type="Pfam" id="PF00100">
    <property type="entry name" value="Zona_pellucida"/>
    <property type="match status" value="1"/>
</dbReference>
<dbReference type="GeneTree" id="ENSGT00940000156038"/>
<dbReference type="Pfam" id="PF23344">
    <property type="entry name" value="ZP-N"/>
    <property type="match status" value="1"/>
</dbReference>
<dbReference type="PROSITE" id="PS51034">
    <property type="entry name" value="ZP_2"/>
    <property type="match status" value="1"/>
</dbReference>
<dbReference type="PANTHER" id="PTHR14002">
    <property type="entry name" value="ENDOGLIN/TGF-BETA RECEPTOR TYPE III"/>
    <property type="match status" value="1"/>
</dbReference>
<dbReference type="InterPro" id="IPR055355">
    <property type="entry name" value="ZP-C"/>
</dbReference>
<dbReference type="SMART" id="SM00241">
    <property type="entry name" value="ZP"/>
    <property type="match status" value="1"/>
</dbReference>
<evidence type="ECO:0000259" key="3">
    <source>
        <dbReference type="PROSITE" id="PS51034"/>
    </source>
</evidence>
<sequence length="331" mass="37514">MDRISRRSQGVEGIYFGGLRIAFCWLHQGTNYSSHSSDSQLRVNIQCASSSGNMSISRCQLFEAGFHPTALHLRDSSCNGTLQDGRLVFHFDNDNHLCGTSNGTHFMYENTIQGNVDPHGGLISRQRNLHLQFSCIYPLAQALSMAVGINPLERYYRFFISSSNSVCCTVTSNYVHSNYLKKYTNRNIEMEVDEMFYVEVRTEGVDQRQFSTVLDSCWATPVNQANYPVRWNLIISQCPNPEDGTVEMIQNGVSTVARFSFRMFTFTNHTEMFLHCSVHLCLLRNNNCTAVSGIVCLAQLYHVSHYATPKVSCTCNWMGKICMLLTALFFN</sequence>
<organism evidence="4 5">
    <name type="scientific">Cyprinodon variegatus</name>
    <name type="common">Sheepshead minnow</name>
    <dbReference type="NCBI Taxonomy" id="28743"/>
    <lineage>
        <taxon>Eukaryota</taxon>
        <taxon>Metazoa</taxon>
        <taxon>Chordata</taxon>
        <taxon>Craniata</taxon>
        <taxon>Vertebrata</taxon>
        <taxon>Euteleostomi</taxon>
        <taxon>Actinopterygii</taxon>
        <taxon>Neopterygii</taxon>
        <taxon>Teleostei</taxon>
        <taxon>Neoteleostei</taxon>
        <taxon>Acanthomorphata</taxon>
        <taxon>Ovalentaria</taxon>
        <taxon>Atherinomorphae</taxon>
        <taxon>Cyprinodontiformes</taxon>
        <taxon>Cyprinodontidae</taxon>
        <taxon>Cyprinodon</taxon>
    </lineage>
</organism>
<dbReference type="Gene3D" id="2.60.40.4100">
    <property type="entry name" value="Zona pellucida, ZP-C domain"/>
    <property type="match status" value="1"/>
</dbReference>
<reference evidence="4" key="2">
    <citation type="submission" date="2025-09" db="UniProtKB">
        <authorList>
            <consortium name="Ensembl"/>
        </authorList>
    </citation>
    <scope>IDENTIFICATION</scope>
</reference>
<evidence type="ECO:0000313" key="5">
    <source>
        <dbReference type="Proteomes" id="UP000265020"/>
    </source>
</evidence>
<dbReference type="Ensembl" id="ENSCVAT00000025836.1">
    <property type="protein sequence ID" value="ENSCVAP00000017234.1"/>
    <property type="gene ID" value="ENSCVAG00000020295.1"/>
</dbReference>
<dbReference type="InterPro" id="IPR055356">
    <property type="entry name" value="ZP-N"/>
</dbReference>
<dbReference type="AlphaFoldDB" id="A0A3Q2DF64"/>
<keyword evidence="5" id="KW-1185">Reference proteome</keyword>
<evidence type="ECO:0000313" key="4">
    <source>
        <dbReference type="Ensembl" id="ENSCVAP00000017234.1"/>
    </source>
</evidence>
<dbReference type="STRING" id="28743.ENSCVAP00000017234"/>
<dbReference type="InterPro" id="IPR001507">
    <property type="entry name" value="ZP_dom"/>
</dbReference>
<evidence type="ECO:0000256" key="2">
    <source>
        <dbReference type="ARBA" id="ARBA00023157"/>
    </source>
</evidence>
<dbReference type="Proteomes" id="UP000265020">
    <property type="component" value="Unassembled WGS sequence"/>
</dbReference>
<dbReference type="InterPro" id="IPR042235">
    <property type="entry name" value="ZP-C_dom"/>
</dbReference>